<organism evidence="1 2">
    <name type="scientific">Sphingomonas parva</name>
    <dbReference type="NCBI Taxonomy" id="2555898"/>
    <lineage>
        <taxon>Bacteria</taxon>
        <taxon>Pseudomonadati</taxon>
        <taxon>Pseudomonadota</taxon>
        <taxon>Alphaproteobacteria</taxon>
        <taxon>Sphingomonadales</taxon>
        <taxon>Sphingomonadaceae</taxon>
        <taxon>Sphingomonas</taxon>
    </lineage>
</organism>
<dbReference type="Proteomes" id="UP000298213">
    <property type="component" value="Unassembled WGS sequence"/>
</dbReference>
<dbReference type="OrthoDB" id="7427069at2"/>
<proteinExistence type="predicted"/>
<protein>
    <recommendedName>
        <fullName evidence="3">ABC transporter substrate-binding protein</fullName>
    </recommendedName>
</protein>
<dbReference type="AlphaFoldDB" id="A0A4Y8ZYH8"/>
<gene>
    <name evidence="1" type="ORF">E2493_03290</name>
</gene>
<dbReference type="RefSeq" id="WP_135083698.1">
    <property type="nucleotide sequence ID" value="NZ_SPDV01000004.1"/>
</dbReference>
<evidence type="ECO:0008006" key="3">
    <source>
        <dbReference type="Google" id="ProtNLM"/>
    </source>
</evidence>
<keyword evidence="2" id="KW-1185">Reference proteome</keyword>
<accession>A0A4Y8ZYH8</accession>
<comment type="caution">
    <text evidence="1">The sequence shown here is derived from an EMBL/GenBank/DDBJ whole genome shotgun (WGS) entry which is preliminary data.</text>
</comment>
<evidence type="ECO:0000313" key="1">
    <source>
        <dbReference type="EMBL" id="TFI59656.1"/>
    </source>
</evidence>
<dbReference type="EMBL" id="SPDV01000004">
    <property type="protein sequence ID" value="TFI59656.1"/>
    <property type="molecule type" value="Genomic_DNA"/>
</dbReference>
<dbReference type="PROSITE" id="PS51257">
    <property type="entry name" value="PROKAR_LIPOPROTEIN"/>
    <property type="match status" value="1"/>
</dbReference>
<name>A0A4Y8ZYH8_9SPHN</name>
<evidence type="ECO:0000313" key="2">
    <source>
        <dbReference type="Proteomes" id="UP000298213"/>
    </source>
</evidence>
<sequence>MRNGLILGSALFACACSGIPRDPEGTLERVRAERAFKVGVIARGAAVSAAELAFLRNVERATGARAAIETGSAENLLLRLEEGGLDLVVGPFGTRTPWITRVSFVPPPDKRKAGEGVLLPSAAARNGENGWIALLHGEADALGGGQ</sequence>
<reference evidence="1 2" key="1">
    <citation type="submission" date="2019-03" db="EMBL/GenBank/DDBJ databases">
        <title>Genome sequence of Sphingomonas sp. 17J27-24.</title>
        <authorList>
            <person name="Kim M."/>
            <person name="Maeng S."/>
            <person name="Sathiyaraj S."/>
        </authorList>
    </citation>
    <scope>NUCLEOTIDE SEQUENCE [LARGE SCALE GENOMIC DNA]</scope>
    <source>
        <strain evidence="1 2">17J27-24</strain>
    </source>
</reference>